<dbReference type="EMBL" id="JBJQND010000005">
    <property type="protein sequence ID" value="KAL3875374.1"/>
    <property type="molecule type" value="Genomic_DNA"/>
</dbReference>
<dbReference type="InterPro" id="IPR052446">
    <property type="entry name" value="B-cell_PI3K-Signaling_Adptrs"/>
</dbReference>
<name>A0ABD3WN21_SINWO</name>
<sequence length="455" mass="51657">MSEDIVHRIFHEFDGERSAHLIKDFFSKRRYNVQFSLHELQNVNTAVVSDTGVTILLLTPGSYYFIQSRKRFDLNALFPNPECSVLLLYQVGKTTIEITGLLSSRIRDFHKWKILEYPVGSSLYTLGTEIMETVERSEGWVPAPPLQKFWVWMREGVKSHKQLLLMFTNPVNDDSNVIVIQEWDGVKVVAERLNAMTYSFTVGDVEPGERKIEVYVKDISFGKAVLHVEPPIQEISNLLHSVINPIEFICQCLRIVPSTRDNLDRRLQDLLSNNTSSVSHIFDKLDWERFGGSNSICELPTLLHFGAKYGLRLFCMKLLSLPGGKHALKIKNKDGLLPDQIAEKGGFDHTVLVLRKSRKEPLYLDNPLSPLEVNSKDPDNKFKFGPQISKPNMMNPSMRNYGFINLGDYSSEACISSRNVRPPQPHSKHHPIKSVRSSTDSGISGISEEANSTEL</sequence>
<dbReference type="Proteomes" id="UP001634394">
    <property type="component" value="Unassembled WGS sequence"/>
</dbReference>
<gene>
    <name evidence="3" type="ORF">ACJMK2_033327</name>
</gene>
<evidence type="ECO:0000313" key="3">
    <source>
        <dbReference type="EMBL" id="KAL3875374.1"/>
    </source>
</evidence>
<evidence type="ECO:0000259" key="2">
    <source>
        <dbReference type="PROSITE" id="PS51376"/>
    </source>
</evidence>
<keyword evidence="4" id="KW-1185">Reference proteome</keyword>
<dbReference type="AlphaFoldDB" id="A0ABD3WN21"/>
<dbReference type="SMART" id="SM01282">
    <property type="entry name" value="DBB"/>
    <property type="match status" value="1"/>
</dbReference>
<evidence type="ECO:0000256" key="1">
    <source>
        <dbReference type="SAM" id="MobiDB-lite"/>
    </source>
</evidence>
<organism evidence="3 4">
    <name type="scientific">Sinanodonta woodiana</name>
    <name type="common">Chinese pond mussel</name>
    <name type="synonym">Anodonta woodiana</name>
    <dbReference type="NCBI Taxonomy" id="1069815"/>
    <lineage>
        <taxon>Eukaryota</taxon>
        <taxon>Metazoa</taxon>
        <taxon>Spiralia</taxon>
        <taxon>Lophotrochozoa</taxon>
        <taxon>Mollusca</taxon>
        <taxon>Bivalvia</taxon>
        <taxon>Autobranchia</taxon>
        <taxon>Heteroconchia</taxon>
        <taxon>Palaeoheterodonta</taxon>
        <taxon>Unionida</taxon>
        <taxon>Unionoidea</taxon>
        <taxon>Unionidae</taxon>
        <taxon>Unioninae</taxon>
        <taxon>Sinanodonta</taxon>
    </lineage>
</organism>
<dbReference type="Pfam" id="PF14545">
    <property type="entry name" value="DBB"/>
    <property type="match status" value="1"/>
</dbReference>
<dbReference type="PANTHER" id="PTHR16267:SF11">
    <property type="entry name" value="STUMPS, ISOFORM E"/>
    <property type="match status" value="1"/>
</dbReference>
<dbReference type="InterPro" id="IPR017893">
    <property type="entry name" value="DBB_domain"/>
</dbReference>
<dbReference type="PROSITE" id="PS51376">
    <property type="entry name" value="DBB"/>
    <property type="match status" value="1"/>
</dbReference>
<proteinExistence type="predicted"/>
<feature type="region of interest" description="Disordered" evidence="1">
    <location>
        <begin position="416"/>
        <end position="455"/>
    </location>
</feature>
<evidence type="ECO:0000313" key="4">
    <source>
        <dbReference type="Proteomes" id="UP001634394"/>
    </source>
</evidence>
<reference evidence="3 4" key="1">
    <citation type="submission" date="2024-11" db="EMBL/GenBank/DDBJ databases">
        <title>Chromosome-level genome assembly of the freshwater bivalve Anodonta woodiana.</title>
        <authorList>
            <person name="Chen X."/>
        </authorList>
    </citation>
    <scope>NUCLEOTIDE SEQUENCE [LARGE SCALE GENOMIC DNA]</scope>
    <source>
        <strain evidence="3">MN2024</strain>
        <tissue evidence="3">Gills</tissue>
    </source>
</reference>
<comment type="caution">
    <text evidence="3">The sequence shown here is derived from an EMBL/GenBank/DDBJ whole genome shotgun (WGS) entry which is preliminary data.</text>
</comment>
<dbReference type="PANTHER" id="PTHR16267">
    <property type="entry name" value="BANK1/PIK3AP1 FAMILY MEMBER"/>
    <property type="match status" value="1"/>
</dbReference>
<feature type="compositionally biased region" description="Polar residues" evidence="1">
    <location>
        <begin position="435"/>
        <end position="455"/>
    </location>
</feature>
<feature type="domain" description="DBB" evidence="2">
    <location>
        <begin position="148"/>
        <end position="282"/>
    </location>
</feature>
<accession>A0ABD3WN21</accession>
<protein>
    <recommendedName>
        <fullName evidence="2">DBB domain-containing protein</fullName>
    </recommendedName>
</protein>